<dbReference type="EMBL" id="NFKM01000004">
    <property type="protein sequence ID" value="OUP61320.1"/>
    <property type="molecule type" value="Genomic_DNA"/>
</dbReference>
<comment type="caution">
    <text evidence="2">The sequence shown here is derived from an EMBL/GenBank/DDBJ whole genome shotgun (WGS) entry which is preliminary data.</text>
</comment>
<dbReference type="Proteomes" id="UP000195447">
    <property type="component" value="Unassembled WGS sequence"/>
</dbReference>
<keyword evidence="3" id="KW-1185">Reference proteome</keyword>
<organism evidence="2 3">
    <name type="scientific">Faecalitalea cylindroides</name>
    <dbReference type="NCBI Taxonomy" id="39483"/>
    <lineage>
        <taxon>Bacteria</taxon>
        <taxon>Bacillati</taxon>
        <taxon>Bacillota</taxon>
        <taxon>Erysipelotrichia</taxon>
        <taxon>Erysipelotrichales</taxon>
        <taxon>Erysipelotrichaceae</taxon>
        <taxon>Faecalitalea</taxon>
    </lineage>
</organism>
<proteinExistence type="predicted"/>
<evidence type="ECO:0000313" key="2">
    <source>
        <dbReference type="EMBL" id="OUP61320.1"/>
    </source>
</evidence>
<gene>
    <name evidence="2" type="ORF">B5F14_03140</name>
</gene>
<name>A0A1Y4LZI8_9FIRM</name>
<feature type="transmembrane region" description="Helical" evidence="1">
    <location>
        <begin position="259"/>
        <end position="288"/>
    </location>
</feature>
<evidence type="ECO:0000313" key="3">
    <source>
        <dbReference type="Proteomes" id="UP000195447"/>
    </source>
</evidence>
<evidence type="ECO:0000256" key="1">
    <source>
        <dbReference type="SAM" id="Phobius"/>
    </source>
</evidence>
<keyword evidence="1" id="KW-1133">Transmembrane helix</keyword>
<dbReference type="Pfam" id="PF22564">
    <property type="entry name" value="HAAS"/>
    <property type="match status" value="1"/>
</dbReference>
<keyword evidence="1" id="KW-0812">Transmembrane</keyword>
<protein>
    <recommendedName>
        <fullName evidence="4">DUF1700 domain-containing protein</fullName>
    </recommendedName>
</protein>
<feature type="transmembrane region" description="Helical" evidence="1">
    <location>
        <begin position="294"/>
        <end position="315"/>
    </location>
</feature>
<dbReference type="AlphaFoldDB" id="A0A1Y4LZI8"/>
<reference evidence="3" key="1">
    <citation type="submission" date="2017-04" db="EMBL/GenBank/DDBJ databases">
        <title>Function of individual gut microbiota members based on whole genome sequencing of pure cultures obtained from chicken caecum.</title>
        <authorList>
            <person name="Medvecky M."/>
            <person name="Cejkova D."/>
            <person name="Polansky O."/>
            <person name="Karasova D."/>
            <person name="Kubasova T."/>
            <person name="Cizek A."/>
            <person name="Rychlik I."/>
        </authorList>
    </citation>
    <scope>NUCLEOTIDE SEQUENCE [LARGE SCALE GENOMIC DNA]</scope>
    <source>
        <strain evidence="3">An178</strain>
    </source>
</reference>
<sequence>MNSQNELVTFWRKRTMNKQEFLNQLEKKLDRINETERKDILMEYGTYIDDKMATGVSEEDAVSGFGDVDELAEEILDAYKINTDNVQTKVDKTLDKVYVRSESLLNRLGNLSVNDFFHIVFDAFVLLIILFIGKVLIVDLLGNIFISLLFSFSGGYLYFIENLLEFLWAVVYFLAGVFFFFSVMSRRINRYKNKASIRQVGVMEDIKNTWNQESRTLVNGNDDNEEKLPPLPKDRAPLYHQRMKTPPINNEGTHILAKILIVMVAIPVVIALISFSVIFFAMIFVSITEQATSIGLYLIFLGLICGSISILWFLIHVWPKKRGDD</sequence>
<evidence type="ECO:0008006" key="4">
    <source>
        <dbReference type="Google" id="ProtNLM"/>
    </source>
</evidence>
<feature type="transmembrane region" description="Helical" evidence="1">
    <location>
        <begin position="166"/>
        <end position="184"/>
    </location>
</feature>
<accession>A0A1Y4LZI8</accession>
<keyword evidence="1" id="KW-0472">Membrane</keyword>